<keyword evidence="3" id="KW-1185">Reference proteome</keyword>
<feature type="region of interest" description="Disordered" evidence="1">
    <location>
        <begin position="422"/>
        <end position="448"/>
    </location>
</feature>
<dbReference type="PANTHER" id="PTHR10782:SF4">
    <property type="entry name" value="TONALLI, ISOFORM E"/>
    <property type="match status" value="1"/>
</dbReference>
<evidence type="ECO:0000313" key="2">
    <source>
        <dbReference type="EMBL" id="KVH95431.1"/>
    </source>
</evidence>
<dbReference type="AlphaFoldDB" id="A0A103XRB0"/>
<accession>A0A103XRB0</accession>
<feature type="region of interest" description="Disordered" evidence="1">
    <location>
        <begin position="603"/>
        <end position="700"/>
    </location>
</feature>
<feature type="compositionally biased region" description="Polar residues" evidence="1">
    <location>
        <begin position="623"/>
        <end position="640"/>
    </location>
</feature>
<dbReference type="InterPro" id="IPR013083">
    <property type="entry name" value="Znf_RING/FYVE/PHD"/>
</dbReference>
<dbReference type="EMBL" id="LEKV01004390">
    <property type="protein sequence ID" value="KVH95431.1"/>
    <property type="molecule type" value="Genomic_DNA"/>
</dbReference>
<feature type="compositionally biased region" description="Polar residues" evidence="1">
    <location>
        <begin position="718"/>
        <end position="755"/>
    </location>
</feature>
<dbReference type="Proteomes" id="UP000243975">
    <property type="component" value="Unassembled WGS sequence"/>
</dbReference>
<feature type="compositionally biased region" description="Basic and acidic residues" evidence="1">
    <location>
        <begin position="427"/>
        <end position="443"/>
    </location>
</feature>
<organism evidence="2 3">
    <name type="scientific">Cynara cardunculus var. scolymus</name>
    <name type="common">Globe artichoke</name>
    <name type="synonym">Cynara scolymus</name>
    <dbReference type="NCBI Taxonomy" id="59895"/>
    <lineage>
        <taxon>Eukaryota</taxon>
        <taxon>Viridiplantae</taxon>
        <taxon>Streptophyta</taxon>
        <taxon>Embryophyta</taxon>
        <taxon>Tracheophyta</taxon>
        <taxon>Spermatophyta</taxon>
        <taxon>Magnoliopsida</taxon>
        <taxon>eudicotyledons</taxon>
        <taxon>Gunneridae</taxon>
        <taxon>Pentapetalae</taxon>
        <taxon>asterids</taxon>
        <taxon>campanulids</taxon>
        <taxon>Asterales</taxon>
        <taxon>Asteraceae</taxon>
        <taxon>Carduoideae</taxon>
        <taxon>Cardueae</taxon>
        <taxon>Carduinae</taxon>
        <taxon>Cynara</taxon>
    </lineage>
</organism>
<feature type="region of interest" description="Disordered" evidence="1">
    <location>
        <begin position="718"/>
        <end position="759"/>
    </location>
</feature>
<comment type="caution">
    <text evidence="2">The sequence shown here is derived from an EMBL/GenBank/DDBJ whole genome shotgun (WGS) entry which is preliminary data.</text>
</comment>
<dbReference type="GO" id="GO:0000785">
    <property type="term" value="C:chromatin"/>
    <property type="evidence" value="ECO:0007669"/>
    <property type="project" value="TreeGrafter"/>
</dbReference>
<dbReference type="GO" id="GO:0016925">
    <property type="term" value="P:protein sumoylation"/>
    <property type="evidence" value="ECO:0007669"/>
    <property type="project" value="TreeGrafter"/>
</dbReference>
<dbReference type="Gramene" id="KVH95431">
    <property type="protein sequence ID" value="KVH95431"/>
    <property type="gene ID" value="Ccrd_002560"/>
</dbReference>
<feature type="compositionally biased region" description="Polar residues" evidence="1">
    <location>
        <begin position="657"/>
        <end position="667"/>
    </location>
</feature>
<reference evidence="2 3" key="1">
    <citation type="journal article" date="2016" name="Sci. Rep.">
        <title>The genome sequence of the outbreeding globe artichoke constructed de novo incorporating a phase-aware low-pass sequencing strategy of F1 progeny.</title>
        <authorList>
            <person name="Scaglione D."/>
            <person name="Reyes-Chin-Wo S."/>
            <person name="Acquadro A."/>
            <person name="Froenicke L."/>
            <person name="Portis E."/>
            <person name="Beitel C."/>
            <person name="Tirone M."/>
            <person name="Mauro R."/>
            <person name="Lo Monaco A."/>
            <person name="Mauromicale G."/>
            <person name="Faccioli P."/>
            <person name="Cattivelli L."/>
            <person name="Rieseberg L."/>
            <person name="Michelmore R."/>
            <person name="Lanteri S."/>
        </authorList>
    </citation>
    <scope>NUCLEOTIDE SEQUENCE [LARGE SCALE GENOMIC DNA]</scope>
    <source>
        <strain evidence="2">2C</strain>
    </source>
</reference>
<dbReference type="OMA" id="QVRNNAT"/>
<dbReference type="PANTHER" id="PTHR10782">
    <property type="entry name" value="ZINC FINGER MIZ DOMAIN-CONTAINING PROTEIN"/>
    <property type="match status" value="1"/>
</dbReference>
<protein>
    <submittedName>
        <fullName evidence="2">Zinc finger, MIZ-type</fullName>
    </submittedName>
</protein>
<proteinExistence type="predicted"/>
<sequence length="830" mass="91007">MTGTVMKPVGFAGTVDMSNQQTLSPSYVNSFRISAVTGRLLVHLRGDANTDNTEFFNLCLSLASHIYCSVCSMVAIHIDNYRGIDYAVANNEIPGSAPDLPYMLKQSACSNGWFSEKEKEELHVLSDEMQSSFCSVSVKDMHSNMKNKGSNFHTTISTVMTRFYPGMKMGEILALVETTPGYDSYVTDLHISKSAKSSPDDKIYLFVAQTDNTETSSCIINPQQVNILLNGEGVDRRTCVYKDPGPQIPTLVTHMLKYGSNLLQVVGQFSERYIIVIAFMSVVSNPSCPTIPDYIPPAAALPDSDNEIVEGPSRISLKCPISRIKIPCFDFNNYVGMNSRRPLWRCPHCSQSVCFTDIRIDQSMVLKEVGEDVSYVKISSDGSWEAVTESNEHTIKPNDAQPLHQETTIQSVDDIMDLTEGDNEADTCDRDEDKKPSPAEFHGESSILNSTPVSMHINNVHGNIAPHMEDGFWREFYSSTLGTRTTNTRSDVNEVRSVRDAFASLDREIEDLQRNNLIFNSLTPGQTAASNSMGLQQYENSNNTGNGYVRYPTPANYVTRTAIAIQALPAQSSARILEGDRQQHQQQFVRSHLNQHQVSLMTSAPSPQHMGSQNQGHRDHSHLLSQTSPQLGGRSASPQRLSGGRHTSPLPTDRFNSHQQQSMNQRTPLPVRPSSQPSPQVRLIGAHGGGNPMTSPASNQPQYSLASIQRATNQFLSRTPPTPSPIQTSGSSVPVTSMGEQRGNSVDASGEQNWRPSGRMRGSLSGRAYTEALNQFIIHPNQPVQAARPPVLNTPRPFIPPHLQVLMANNLKASQTPGGSRGPDGSGGAG</sequence>
<evidence type="ECO:0000256" key="1">
    <source>
        <dbReference type="SAM" id="MobiDB-lite"/>
    </source>
</evidence>
<feature type="compositionally biased region" description="Low complexity" evidence="1">
    <location>
        <begin position="668"/>
        <end position="683"/>
    </location>
</feature>
<evidence type="ECO:0000313" key="3">
    <source>
        <dbReference type="Proteomes" id="UP000243975"/>
    </source>
</evidence>
<dbReference type="GO" id="GO:0061665">
    <property type="term" value="F:SUMO ligase activity"/>
    <property type="evidence" value="ECO:0007669"/>
    <property type="project" value="TreeGrafter"/>
</dbReference>
<gene>
    <name evidence="2" type="ORF">Ccrd_002560</name>
</gene>
<name>A0A103XRB0_CYNCS</name>
<dbReference type="Gene3D" id="3.30.40.10">
    <property type="entry name" value="Zinc/RING finger domain, C3HC4 (zinc finger)"/>
    <property type="match status" value="1"/>
</dbReference>
<feature type="compositionally biased region" description="Polar residues" evidence="1">
    <location>
        <begin position="603"/>
        <end position="615"/>
    </location>
</feature>
<dbReference type="STRING" id="59895.A0A103XRB0"/>